<dbReference type="Proteomes" id="UP000039324">
    <property type="component" value="Unassembled WGS sequence"/>
</dbReference>
<evidence type="ECO:0000256" key="6">
    <source>
        <dbReference type="ARBA" id="ARBA00023015"/>
    </source>
</evidence>
<dbReference type="PANTHER" id="PTHR31576:SF2">
    <property type="entry name" value="TATA BOX-BINDING PROTEIN-ASSOCIATED FACTOR RNA POLYMERASE I SUBUNIT B"/>
    <property type="match status" value="1"/>
</dbReference>
<dbReference type="GO" id="GO:0001164">
    <property type="term" value="F:RNA polymerase I core promoter sequence-specific DNA binding"/>
    <property type="evidence" value="ECO:0007669"/>
    <property type="project" value="InterPro"/>
</dbReference>
<keyword evidence="3" id="KW-0479">Metal-binding</keyword>
<accession>A0A0G4J6W9</accession>
<keyword evidence="11" id="KW-1185">Reference proteome</keyword>
<evidence type="ECO:0000313" key="11">
    <source>
        <dbReference type="Proteomes" id="UP000039324"/>
    </source>
</evidence>
<sequence length="473" mass="52920">MSAPAAGANARCHSCFGSDFDYNDLGYLVCQDCGVQSHVATQEQTEYDQVAKGLRRLTQTQDAEPGSSSRPDNCRQTSTSSLLATVQQVLFVQAKALIEHAQLHYGLFEAIGSLFLALLEGWRQTSNGRPFVVCFRTDYDDLRESSFEVTAKTTLAILGLACNLERVPVTFDDIAQMAIRGIIPTRRLREHLRPDVAADMSPRLQAFVEWQGLPVGHALEREANKIHRTITRICSLEMLPEMVPFCSNVPMLIARYVERLGLPCAVVAPTCVSLLRLYQRVHPDEELNSARIVAVIVIGIKLLYGCRSSAHRTAFDDWLSRLQSVPDCRNPPADSDDAERSVLFVDWVHDYEVVHHYITLLLSEYDELFVVPERTTGERPGPVPVHRNDMEVYDDVGCDCWIDPNDEKSPAPNEFVTYANRAIGHGSCEYHFRHQRLVSACVGTFGLSGQLMNLFIDTTLMAIYSLQTGNPAR</sequence>
<protein>
    <submittedName>
        <fullName evidence="10">Uncharacterized protein</fullName>
    </submittedName>
</protein>
<keyword evidence="8" id="KW-0804">Transcription</keyword>
<reference evidence="10 11" key="1">
    <citation type="submission" date="2015-02" db="EMBL/GenBank/DDBJ databases">
        <authorList>
            <person name="Chooi Y.-H."/>
        </authorList>
    </citation>
    <scope>NUCLEOTIDE SEQUENCE [LARGE SCALE GENOMIC DNA]</scope>
    <source>
        <strain evidence="10">E3</strain>
    </source>
</reference>
<dbReference type="AlphaFoldDB" id="A0A0G4J6W9"/>
<dbReference type="GO" id="GO:0042790">
    <property type="term" value="P:nucleolar large rRNA transcription by RNA polymerase I"/>
    <property type="evidence" value="ECO:0007669"/>
    <property type="project" value="TreeGrafter"/>
</dbReference>
<comment type="similarity">
    <text evidence="2">Belongs to the RRN7/TAF1B family.</text>
</comment>
<evidence type="ECO:0000256" key="1">
    <source>
        <dbReference type="ARBA" id="ARBA00004604"/>
    </source>
</evidence>
<dbReference type="PANTHER" id="PTHR31576">
    <property type="entry name" value="TATA BOX-BINDING PROTEIN-ASSOCIATED FACTOR RNA POLYMERASE I SUBUNIT B"/>
    <property type="match status" value="1"/>
</dbReference>
<evidence type="ECO:0000313" key="10">
    <source>
        <dbReference type="EMBL" id="CEP03348.1"/>
    </source>
</evidence>
<dbReference type="InterPro" id="IPR033599">
    <property type="entry name" value="TAF1B/Rrn7"/>
</dbReference>
<dbReference type="EMBL" id="CDSF01000144">
    <property type="protein sequence ID" value="CEP03348.1"/>
    <property type="molecule type" value="Genomic_DNA"/>
</dbReference>
<comment type="subcellular location">
    <subcellularLocation>
        <location evidence="1">Nucleus</location>
        <location evidence="1">Nucleolus</location>
    </subcellularLocation>
</comment>
<keyword evidence="9" id="KW-0539">Nucleus</keyword>
<evidence type="ECO:0000256" key="9">
    <source>
        <dbReference type="ARBA" id="ARBA00023242"/>
    </source>
</evidence>
<keyword evidence="4" id="KW-0863">Zinc-finger</keyword>
<evidence type="ECO:0000256" key="8">
    <source>
        <dbReference type="ARBA" id="ARBA00023163"/>
    </source>
</evidence>
<evidence type="ECO:0000256" key="4">
    <source>
        <dbReference type="ARBA" id="ARBA00022771"/>
    </source>
</evidence>
<keyword evidence="7" id="KW-0238">DNA-binding</keyword>
<dbReference type="GO" id="GO:0008270">
    <property type="term" value="F:zinc ion binding"/>
    <property type="evidence" value="ECO:0007669"/>
    <property type="project" value="UniProtKB-KW"/>
</dbReference>
<gene>
    <name evidence="10" type="ORF">PBRA_003108</name>
</gene>
<proteinExistence type="inferred from homology"/>
<evidence type="ECO:0000256" key="2">
    <source>
        <dbReference type="ARBA" id="ARBA00006899"/>
    </source>
</evidence>
<evidence type="ECO:0000256" key="5">
    <source>
        <dbReference type="ARBA" id="ARBA00022833"/>
    </source>
</evidence>
<keyword evidence="5" id="KW-0862">Zinc</keyword>
<evidence type="ECO:0000256" key="3">
    <source>
        <dbReference type="ARBA" id="ARBA00022723"/>
    </source>
</evidence>
<evidence type="ECO:0000256" key="7">
    <source>
        <dbReference type="ARBA" id="ARBA00023125"/>
    </source>
</evidence>
<organism evidence="10 11">
    <name type="scientific">Plasmodiophora brassicae</name>
    <name type="common">Clubroot disease agent</name>
    <dbReference type="NCBI Taxonomy" id="37360"/>
    <lineage>
        <taxon>Eukaryota</taxon>
        <taxon>Sar</taxon>
        <taxon>Rhizaria</taxon>
        <taxon>Endomyxa</taxon>
        <taxon>Phytomyxea</taxon>
        <taxon>Plasmodiophorida</taxon>
        <taxon>Plasmodiophoridae</taxon>
        <taxon>Plasmodiophora</taxon>
    </lineage>
</organism>
<keyword evidence="6" id="KW-0805">Transcription regulation</keyword>
<name>A0A0G4J6W9_PLABS</name>
<dbReference type="GO" id="GO:0070860">
    <property type="term" value="C:RNA polymerase I core factor complex"/>
    <property type="evidence" value="ECO:0007669"/>
    <property type="project" value="InterPro"/>
</dbReference>